<evidence type="ECO:0000259" key="2">
    <source>
        <dbReference type="Pfam" id="PF14687"/>
    </source>
</evidence>
<dbReference type="GeneTree" id="ENSGT00390000012832"/>
<keyword evidence="4" id="KW-1185">Reference proteome</keyword>
<sequence length="114" mass="13041">MFCFLPRHVAAHLIHQRALSGADAINALRPFYFAVHPDFFGQHPREREVNENSLKRLNGYLENLQKPGTCSVQPTKLTFYVRETKEKEDIQKDILPPGNQPVAGPGNPFYRPIK</sequence>
<dbReference type="InterPro" id="IPR028031">
    <property type="entry name" value="DUF4460"/>
</dbReference>
<dbReference type="InterPro" id="IPR027986">
    <property type="entry name" value="TCAIM"/>
</dbReference>
<feature type="domain" description="DUF4460" evidence="2">
    <location>
        <begin position="16"/>
        <end position="90"/>
    </location>
</feature>
<reference evidence="3" key="3">
    <citation type="submission" date="2025-09" db="UniProtKB">
        <authorList>
            <consortium name="Ensembl"/>
        </authorList>
    </citation>
    <scope>IDENTIFICATION</scope>
</reference>
<name>A0A4W5KZP3_9TELE</name>
<dbReference type="GO" id="GO:0005739">
    <property type="term" value="C:mitochondrion"/>
    <property type="evidence" value="ECO:0007669"/>
    <property type="project" value="TreeGrafter"/>
</dbReference>
<proteinExistence type="predicted"/>
<dbReference type="PANTHER" id="PTHR31596">
    <property type="entry name" value="T-CELL ACTIVATION INHIBITOR, MITOCHONDRIAL"/>
    <property type="match status" value="1"/>
</dbReference>
<accession>A0A4W5KZP3</accession>
<evidence type="ECO:0000313" key="3">
    <source>
        <dbReference type="Ensembl" id="ENSHHUP00000016864.1"/>
    </source>
</evidence>
<dbReference type="AlphaFoldDB" id="A0A4W5KZP3"/>
<dbReference type="Pfam" id="PF14687">
    <property type="entry name" value="DUF4460"/>
    <property type="match status" value="1"/>
</dbReference>
<reference evidence="3" key="2">
    <citation type="submission" date="2025-08" db="UniProtKB">
        <authorList>
            <consortium name="Ensembl"/>
        </authorList>
    </citation>
    <scope>IDENTIFICATION</scope>
</reference>
<dbReference type="STRING" id="62062.ENSHHUP00000016864"/>
<dbReference type="Proteomes" id="UP000314982">
    <property type="component" value="Unassembled WGS sequence"/>
</dbReference>
<protein>
    <recommendedName>
        <fullName evidence="2">DUF4460 domain-containing protein</fullName>
    </recommendedName>
</protein>
<organism evidence="3 4">
    <name type="scientific">Hucho hucho</name>
    <name type="common">huchen</name>
    <dbReference type="NCBI Taxonomy" id="62062"/>
    <lineage>
        <taxon>Eukaryota</taxon>
        <taxon>Metazoa</taxon>
        <taxon>Chordata</taxon>
        <taxon>Craniata</taxon>
        <taxon>Vertebrata</taxon>
        <taxon>Euteleostomi</taxon>
        <taxon>Actinopterygii</taxon>
        <taxon>Neopterygii</taxon>
        <taxon>Teleostei</taxon>
        <taxon>Protacanthopterygii</taxon>
        <taxon>Salmoniformes</taxon>
        <taxon>Salmonidae</taxon>
        <taxon>Salmoninae</taxon>
        <taxon>Hucho</taxon>
    </lineage>
</organism>
<feature type="region of interest" description="Disordered" evidence="1">
    <location>
        <begin position="90"/>
        <end position="114"/>
    </location>
</feature>
<dbReference type="PANTHER" id="PTHR31596:SF1">
    <property type="entry name" value="T-CELL ACTIVATION INHIBITOR, MITOCHONDRIAL"/>
    <property type="match status" value="1"/>
</dbReference>
<evidence type="ECO:0000313" key="4">
    <source>
        <dbReference type="Proteomes" id="UP000314982"/>
    </source>
</evidence>
<dbReference type="Ensembl" id="ENSHHUT00000017482.1">
    <property type="protein sequence ID" value="ENSHHUP00000016864.1"/>
    <property type="gene ID" value="ENSHHUG00000010518.1"/>
</dbReference>
<evidence type="ECO:0000256" key="1">
    <source>
        <dbReference type="SAM" id="MobiDB-lite"/>
    </source>
</evidence>
<reference evidence="4" key="1">
    <citation type="submission" date="2018-06" db="EMBL/GenBank/DDBJ databases">
        <title>Genome assembly of Danube salmon.</title>
        <authorList>
            <person name="Macqueen D.J."/>
            <person name="Gundappa M.K."/>
        </authorList>
    </citation>
    <scope>NUCLEOTIDE SEQUENCE [LARGE SCALE GENOMIC DNA]</scope>
</reference>